<name>A0A259TYB4_9BACT</name>
<keyword evidence="1" id="KW-1133">Transmembrane helix</keyword>
<protein>
    <recommendedName>
        <fullName evidence="5">DUF4149 domain-containing protein</fullName>
    </recommendedName>
</protein>
<feature type="signal peptide" evidence="2">
    <location>
        <begin position="1"/>
        <end position="18"/>
    </location>
</feature>
<evidence type="ECO:0000313" key="3">
    <source>
        <dbReference type="EMBL" id="OZC02607.1"/>
    </source>
</evidence>
<accession>A0A259TYB4</accession>
<dbReference type="AlphaFoldDB" id="A0A259TYB4"/>
<feature type="transmembrane region" description="Helical" evidence="1">
    <location>
        <begin position="124"/>
        <end position="146"/>
    </location>
</feature>
<proteinExistence type="predicted"/>
<keyword evidence="4" id="KW-1185">Reference proteome</keyword>
<keyword evidence="1" id="KW-0812">Transmembrane</keyword>
<organism evidence="3 4">
    <name type="scientific">Rubricoccus marinus</name>
    <dbReference type="NCBI Taxonomy" id="716817"/>
    <lineage>
        <taxon>Bacteria</taxon>
        <taxon>Pseudomonadati</taxon>
        <taxon>Rhodothermota</taxon>
        <taxon>Rhodothermia</taxon>
        <taxon>Rhodothermales</taxon>
        <taxon>Rubricoccaceae</taxon>
        <taxon>Rubricoccus</taxon>
    </lineage>
</organism>
<keyword evidence="2" id="KW-0732">Signal</keyword>
<evidence type="ECO:0000256" key="2">
    <source>
        <dbReference type="SAM" id="SignalP"/>
    </source>
</evidence>
<feature type="chain" id="PRO_5012152864" description="DUF4149 domain-containing protein" evidence="2">
    <location>
        <begin position="19"/>
        <end position="147"/>
    </location>
</feature>
<evidence type="ECO:0008006" key="5">
    <source>
        <dbReference type="Google" id="ProtNLM"/>
    </source>
</evidence>
<dbReference type="RefSeq" id="WP_094547044.1">
    <property type="nucleotide sequence ID" value="NZ_MQWB01000001.1"/>
</dbReference>
<dbReference type="Proteomes" id="UP000216446">
    <property type="component" value="Unassembled WGS sequence"/>
</dbReference>
<sequence>MIGTIFAALVCYASGAFAAPAAGWEGLRFAYAGDAPPVARTLVIAAVECFVGFGTAALGVGLAILTPAPDTPTLVAASAVGLGFGIARTLRSARNSVAIEAAAEEAAPDRPDAPEAIGARLRRLALFSATVRGLAAVTVPLVAALLG</sequence>
<evidence type="ECO:0000313" key="4">
    <source>
        <dbReference type="Proteomes" id="UP000216446"/>
    </source>
</evidence>
<dbReference type="EMBL" id="MQWB01000001">
    <property type="protein sequence ID" value="OZC02607.1"/>
    <property type="molecule type" value="Genomic_DNA"/>
</dbReference>
<evidence type="ECO:0000256" key="1">
    <source>
        <dbReference type="SAM" id="Phobius"/>
    </source>
</evidence>
<keyword evidence="1" id="KW-0472">Membrane</keyword>
<dbReference type="InParanoid" id="A0A259TYB4"/>
<comment type="caution">
    <text evidence="3">The sequence shown here is derived from an EMBL/GenBank/DDBJ whole genome shotgun (WGS) entry which is preliminary data.</text>
</comment>
<feature type="transmembrane region" description="Helical" evidence="1">
    <location>
        <begin position="42"/>
        <end position="65"/>
    </location>
</feature>
<reference evidence="3 4" key="1">
    <citation type="submission" date="2016-11" db="EMBL/GenBank/DDBJ databases">
        <title>Study of marine rhodopsin-containing bacteria.</title>
        <authorList>
            <person name="Yoshizawa S."/>
            <person name="Kumagai Y."/>
            <person name="Kogure K."/>
        </authorList>
    </citation>
    <scope>NUCLEOTIDE SEQUENCE [LARGE SCALE GENOMIC DNA]</scope>
    <source>
        <strain evidence="3 4">SG-29</strain>
    </source>
</reference>
<gene>
    <name evidence="3" type="ORF">BSZ36_06240</name>
</gene>